<keyword evidence="2" id="KW-1185">Reference proteome</keyword>
<accession>A0AAE1DKI4</accession>
<comment type="caution">
    <text evidence="1">The sequence shown here is derived from an EMBL/GenBank/DDBJ whole genome shotgun (WGS) entry which is preliminary data.</text>
</comment>
<dbReference type="EMBL" id="JAWDGP010003503">
    <property type="protein sequence ID" value="KAK3773837.1"/>
    <property type="molecule type" value="Genomic_DNA"/>
</dbReference>
<organism evidence="1 2">
    <name type="scientific">Elysia crispata</name>
    <name type="common">lettuce slug</name>
    <dbReference type="NCBI Taxonomy" id="231223"/>
    <lineage>
        <taxon>Eukaryota</taxon>
        <taxon>Metazoa</taxon>
        <taxon>Spiralia</taxon>
        <taxon>Lophotrochozoa</taxon>
        <taxon>Mollusca</taxon>
        <taxon>Gastropoda</taxon>
        <taxon>Heterobranchia</taxon>
        <taxon>Euthyneura</taxon>
        <taxon>Panpulmonata</taxon>
        <taxon>Sacoglossa</taxon>
        <taxon>Placobranchoidea</taxon>
        <taxon>Plakobranchidae</taxon>
        <taxon>Elysia</taxon>
    </lineage>
</organism>
<reference evidence="1" key="1">
    <citation type="journal article" date="2023" name="G3 (Bethesda)">
        <title>A reference genome for the long-term kleptoplast-retaining sea slug Elysia crispata morphotype clarki.</title>
        <authorList>
            <person name="Eastman K.E."/>
            <person name="Pendleton A.L."/>
            <person name="Shaikh M.A."/>
            <person name="Suttiyut T."/>
            <person name="Ogas R."/>
            <person name="Tomko P."/>
            <person name="Gavelis G."/>
            <person name="Widhalm J.R."/>
            <person name="Wisecaver J.H."/>
        </authorList>
    </citation>
    <scope>NUCLEOTIDE SEQUENCE</scope>
    <source>
        <strain evidence="1">ECLA1</strain>
    </source>
</reference>
<dbReference type="AlphaFoldDB" id="A0AAE1DKI4"/>
<sequence>MVAPQFCGADSDGQSITGSLHATCRTARIHHGGDKTTSKTSSGEIYKARRENRQTVYVMYIILRALSWEQGDLEFNPRLNLLVTGSGLLSVDQEESSNWMFIFSGFEEFEPVSMNDCVPKFESRYCH</sequence>
<evidence type="ECO:0000313" key="2">
    <source>
        <dbReference type="Proteomes" id="UP001283361"/>
    </source>
</evidence>
<dbReference type="Proteomes" id="UP001283361">
    <property type="component" value="Unassembled WGS sequence"/>
</dbReference>
<evidence type="ECO:0000313" key="1">
    <source>
        <dbReference type="EMBL" id="KAK3773837.1"/>
    </source>
</evidence>
<protein>
    <submittedName>
        <fullName evidence="1">Uncharacterized protein</fullName>
    </submittedName>
</protein>
<name>A0AAE1DKI4_9GAST</name>
<proteinExistence type="predicted"/>
<gene>
    <name evidence="1" type="ORF">RRG08_009784</name>
</gene>